<accession>A0ABX2IFS7</accession>
<feature type="compositionally biased region" description="Low complexity" evidence="1">
    <location>
        <begin position="266"/>
        <end position="291"/>
    </location>
</feature>
<proteinExistence type="predicted"/>
<dbReference type="Gene3D" id="1.10.530.10">
    <property type="match status" value="1"/>
</dbReference>
<feature type="region of interest" description="Disordered" evidence="1">
    <location>
        <begin position="1"/>
        <end position="80"/>
    </location>
</feature>
<gene>
    <name evidence="2" type="ORF">HJ583_011280</name>
</gene>
<dbReference type="Proteomes" id="UP000778523">
    <property type="component" value="Unassembled WGS sequence"/>
</dbReference>
<organism evidence="2 3">
    <name type="scientific">Uliginosibacterium aquaticum</name>
    <dbReference type="NCBI Taxonomy" id="2731212"/>
    <lineage>
        <taxon>Bacteria</taxon>
        <taxon>Pseudomonadati</taxon>
        <taxon>Pseudomonadota</taxon>
        <taxon>Betaproteobacteria</taxon>
        <taxon>Rhodocyclales</taxon>
        <taxon>Zoogloeaceae</taxon>
        <taxon>Uliginosibacterium</taxon>
    </lineage>
</organism>
<sequence length="717" mass="78881">MNAPNLDSELAAEPAAKVIEPQEQAPLGDSKTTNTPQATAPEPVVDTPTPAKPDQVPPTEASAAEPEEPAVADVTEPEPQQSDRIAIRLSFIDPFGNPIKDLAYRVLVGGKTHEGKSDAKGLAADIEDVQPYVPLEILIKRDDGTWSSKYKGETLCTDMDICAKSPHLKLAITTEEHNGAPQKAPQTQPAPPKPAAPKPPLPLAGQISKAAPKPEVKSQPARNEQGHPVIRFGAAFDWAARVLPIGNPFYLYTAYKDWRKEKDKAAGAGNANSKTAANSGAAATTTSANKNPVPSSTKAAVTSLDQAPPLAVTQLVAIMEEQSKWQWKAMFEVKRLRTESILAGLENKTLEPDNDKPASKYDGRCYPSVKVGLKRANLVKDVWGDIPAKGAGAWLKSQGFIDVTKSLHDARWAAPGDIIVYRYDDETESANTKKHKAAFDKYEADKKAYPDKLKAWEQAHKGWCEQRKKLAEESALAAQTKGKPTAKAKLPKEPQKPAAPEMPNAENWGHIDVRTYDGYISDAKTRVLPRASMLNGRKGFVVTGIYRKIYDPLPDIRVRAFLKILREWEHNGEHEDKDRYFKLNYDYSKPLKSFSSTKNHPFEDISFKENTAAGAYQIKIKTYLGFIRPEYGIGDGFNPEQQDRIAVALIEEVAQGKILGLIREGKIEDAVNALGGKWSSLPSGREPRKGRDGKAISIEKLSEMHRNFMKELLVDKK</sequence>
<evidence type="ECO:0000313" key="3">
    <source>
        <dbReference type="Proteomes" id="UP000778523"/>
    </source>
</evidence>
<feature type="region of interest" description="Disordered" evidence="1">
    <location>
        <begin position="266"/>
        <end position="301"/>
    </location>
</feature>
<dbReference type="SUPFAM" id="SSF53955">
    <property type="entry name" value="Lysozyme-like"/>
    <property type="match status" value="1"/>
</dbReference>
<feature type="compositionally biased region" description="Pro residues" evidence="1">
    <location>
        <begin position="188"/>
        <end position="202"/>
    </location>
</feature>
<reference evidence="2 3" key="1">
    <citation type="submission" date="2020-06" db="EMBL/GenBank/DDBJ databases">
        <title>Draft genome of Uliginosibacterium sp. IMCC34675.</title>
        <authorList>
            <person name="Song J."/>
        </authorList>
    </citation>
    <scope>NUCLEOTIDE SEQUENCE [LARGE SCALE GENOMIC DNA]</scope>
    <source>
        <strain evidence="2 3">IMCC34675</strain>
    </source>
</reference>
<dbReference type="EMBL" id="JABCSC020000002">
    <property type="protein sequence ID" value="NSL55609.1"/>
    <property type="molecule type" value="Genomic_DNA"/>
</dbReference>
<protein>
    <submittedName>
        <fullName evidence="2">Uncharacterized protein</fullName>
    </submittedName>
</protein>
<evidence type="ECO:0000256" key="1">
    <source>
        <dbReference type="SAM" id="MobiDB-lite"/>
    </source>
</evidence>
<feature type="region of interest" description="Disordered" evidence="1">
    <location>
        <begin position="474"/>
        <end position="505"/>
    </location>
</feature>
<comment type="caution">
    <text evidence="2">The sequence shown here is derived from an EMBL/GenBank/DDBJ whole genome shotgun (WGS) entry which is preliminary data.</text>
</comment>
<feature type="compositionally biased region" description="Polar residues" evidence="1">
    <location>
        <begin position="292"/>
        <end position="301"/>
    </location>
</feature>
<dbReference type="RefSeq" id="WP_170021971.1">
    <property type="nucleotide sequence ID" value="NZ_JABCSC020000002.1"/>
</dbReference>
<feature type="region of interest" description="Disordered" evidence="1">
    <location>
        <begin position="177"/>
        <end position="225"/>
    </location>
</feature>
<evidence type="ECO:0000313" key="2">
    <source>
        <dbReference type="EMBL" id="NSL55609.1"/>
    </source>
</evidence>
<name>A0ABX2IFS7_9RHOO</name>
<dbReference type="InterPro" id="IPR023346">
    <property type="entry name" value="Lysozyme-like_dom_sf"/>
</dbReference>
<keyword evidence="3" id="KW-1185">Reference proteome</keyword>